<organism evidence="1 2">
    <name type="scientific">Janibacter alittae</name>
    <dbReference type="NCBI Taxonomy" id="3115209"/>
    <lineage>
        <taxon>Bacteria</taxon>
        <taxon>Bacillati</taxon>
        <taxon>Actinomycetota</taxon>
        <taxon>Actinomycetes</taxon>
        <taxon>Micrococcales</taxon>
        <taxon>Intrasporangiaceae</taxon>
        <taxon>Janibacter</taxon>
    </lineage>
</organism>
<name>A0ABZ2MKT5_9MICO</name>
<dbReference type="InterPro" id="IPR001345">
    <property type="entry name" value="PG/BPGM_mutase_AS"/>
</dbReference>
<dbReference type="SMART" id="SM00855">
    <property type="entry name" value="PGAM"/>
    <property type="match status" value="1"/>
</dbReference>
<sequence>MSELTRSLAAEAATGTATKGEPRRLVVLRHGQTVSNAQGIWQGQLDHELSDLGHQQARAAAVAISSLRPSRVVSSDLSRAHVTAQEVAAASGDLEVRVDERWREIHAGGWQGLTADQVYSQYPQDAEKLISGEDFKRGGHGESLADVARRTRQALDGLLATMDPQECVVITTHGVTGRCLVAELVGLDQSLAWRVLGGFGNCHWAVVEEAGTTGTGRSSWRITQWNASAEGV</sequence>
<proteinExistence type="predicted"/>
<dbReference type="CDD" id="cd07067">
    <property type="entry name" value="HP_PGM_like"/>
    <property type="match status" value="1"/>
</dbReference>
<reference evidence="1 2" key="1">
    <citation type="submission" date="2024-02" db="EMBL/GenBank/DDBJ databases">
        <title>Janibacter sp. nov., isolated from gut of marine sandworm.</title>
        <authorList>
            <person name="Kim B."/>
            <person name="Jun M.O."/>
            <person name="Shin N.-R."/>
        </authorList>
    </citation>
    <scope>NUCLEOTIDE SEQUENCE [LARGE SCALE GENOMIC DNA]</scope>
    <source>
        <strain evidence="1 2">A1S7</strain>
    </source>
</reference>
<dbReference type="GO" id="GO:0016787">
    <property type="term" value="F:hydrolase activity"/>
    <property type="evidence" value="ECO:0007669"/>
    <property type="project" value="UniProtKB-KW"/>
</dbReference>
<dbReference type="PANTHER" id="PTHR48100:SF62">
    <property type="entry name" value="GLUCOSYL-3-PHOSPHOGLYCERATE PHOSPHATASE"/>
    <property type="match status" value="1"/>
</dbReference>
<dbReference type="PANTHER" id="PTHR48100">
    <property type="entry name" value="BROAD-SPECIFICITY PHOSPHATASE YOR283W-RELATED"/>
    <property type="match status" value="1"/>
</dbReference>
<gene>
    <name evidence="1" type="ORF">V1351_05505</name>
</gene>
<dbReference type="EMBL" id="CP144913">
    <property type="protein sequence ID" value="WXB77525.1"/>
    <property type="molecule type" value="Genomic_DNA"/>
</dbReference>
<protein>
    <submittedName>
        <fullName evidence="1">Histidine phosphatase family protein</fullName>
        <ecNumber evidence="1">3.1.3.-</ecNumber>
    </submittedName>
</protein>
<dbReference type="SUPFAM" id="SSF53254">
    <property type="entry name" value="Phosphoglycerate mutase-like"/>
    <property type="match status" value="1"/>
</dbReference>
<evidence type="ECO:0000313" key="1">
    <source>
        <dbReference type="EMBL" id="WXB77525.1"/>
    </source>
</evidence>
<keyword evidence="2" id="KW-1185">Reference proteome</keyword>
<dbReference type="Pfam" id="PF00300">
    <property type="entry name" value="His_Phos_1"/>
    <property type="match status" value="1"/>
</dbReference>
<dbReference type="InterPro" id="IPR013078">
    <property type="entry name" value="His_Pase_superF_clade-1"/>
</dbReference>
<keyword evidence="1" id="KW-0378">Hydrolase</keyword>
<evidence type="ECO:0000313" key="2">
    <source>
        <dbReference type="Proteomes" id="UP001382727"/>
    </source>
</evidence>
<accession>A0ABZ2MKT5</accession>
<dbReference type="Gene3D" id="3.40.50.1240">
    <property type="entry name" value="Phosphoglycerate mutase-like"/>
    <property type="match status" value="1"/>
</dbReference>
<dbReference type="InterPro" id="IPR050275">
    <property type="entry name" value="PGM_Phosphatase"/>
</dbReference>
<dbReference type="InterPro" id="IPR029033">
    <property type="entry name" value="His_PPase_superfam"/>
</dbReference>
<dbReference type="EC" id="3.1.3.-" evidence="1"/>
<dbReference type="Proteomes" id="UP001382727">
    <property type="component" value="Chromosome"/>
</dbReference>
<dbReference type="PROSITE" id="PS00175">
    <property type="entry name" value="PG_MUTASE"/>
    <property type="match status" value="1"/>
</dbReference>
<dbReference type="RefSeq" id="WP_338751503.1">
    <property type="nucleotide sequence ID" value="NZ_CP144913.1"/>
</dbReference>